<reference evidence="3 4" key="1">
    <citation type="submission" date="2017-04" db="EMBL/GenBank/DDBJ databases">
        <title>Genome Sequence of the Model Brown-Rot Fungus Postia placenta SB12.</title>
        <authorList>
            <consortium name="DOE Joint Genome Institute"/>
            <person name="Gaskell J."/>
            <person name="Kersten P."/>
            <person name="Larrondo L.F."/>
            <person name="Canessa P."/>
            <person name="Martinez D."/>
            <person name="Hibbett D."/>
            <person name="Schmoll M."/>
            <person name="Kubicek C.P."/>
            <person name="Martinez A.T."/>
            <person name="Yadav J."/>
            <person name="Master E."/>
            <person name="Magnuson J.K."/>
            <person name="James T."/>
            <person name="Yaver D."/>
            <person name="Berka R."/>
            <person name="Labutti K."/>
            <person name="Lipzen A."/>
            <person name="Aerts A."/>
            <person name="Barry K."/>
            <person name="Henrissat B."/>
            <person name="Blanchette R."/>
            <person name="Grigoriev I."/>
            <person name="Cullen D."/>
        </authorList>
    </citation>
    <scope>NUCLEOTIDE SEQUENCE [LARGE SCALE GENOMIC DNA]</scope>
    <source>
        <strain evidence="3 4">MAD-698-R-SB12</strain>
    </source>
</reference>
<dbReference type="OrthoDB" id="2755316at2759"/>
<feature type="domain" description="DUF6534" evidence="2">
    <location>
        <begin position="178"/>
        <end position="233"/>
    </location>
</feature>
<keyword evidence="1" id="KW-1133">Transmembrane helix</keyword>
<dbReference type="Pfam" id="PF20152">
    <property type="entry name" value="DUF6534"/>
    <property type="match status" value="1"/>
</dbReference>
<dbReference type="GeneID" id="36329083"/>
<evidence type="ECO:0000256" key="1">
    <source>
        <dbReference type="SAM" id="Phobius"/>
    </source>
</evidence>
<protein>
    <recommendedName>
        <fullName evidence="2">DUF6534 domain-containing protein</fullName>
    </recommendedName>
</protein>
<accession>A0A1X6NBR9</accession>
<evidence type="ECO:0000313" key="4">
    <source>
        <dbReference type="Proteomes" id="UP000194127"/>
    </source>
</evidence>
<gene>
    <name evidence="3" type="ORF">POSPLADRAFT_1131816</name>
</gene>
<keyword evidence="1" id="KW-0472">Membrane</keyword>
<feature type="transmembrane region" description="Helical" evidence="1">
    <location>
        <begin position="204"/>
        <end position="226"/>
    </location>
</feature>
<dbReference type="InterPro" id="IPR045339">
    <property type="entry name" value="DUF6534"/>
</dbReference>
<keyword evidence="1" id="KW-0812">Transmembrane</keyword>
<evidence type="ECO:0000259" key="2">
    <source>
        <dbReference type="Pfam" id="PF20152"/>
    </source>
</evidence>
<dbReference type="AlphaFoldDB" id="A0A1X6NBR9"/>
<dbReference type="EMBL" id="KZ110592">
    <property type="protein sequence ID" value="OSX65952.1"/>
    <property type="molecule type" value="Genomic_DNA"/>
</dbReference>
<dbReference type="RefSeq" id="XP_024342746.1">
    <property type="nucleotide sequence ID" value="XM_024484134.1"/>
</dbReference>
<organism evidence="3 4">
    <name type="scientific">Postia placenta MAD-698-R-SB12</name>
    <dbReference type="NCBI Taxonomy" id="670580"/>
    <lineage>
        <taxon>Eukaryota</taxon>
        <taxon>Fungi</taxon>
        <taxon>Dikarya</taxon>
        <taxon>Basidiomycota</taxon>
        <taxon>Agaricomycotina</taxon>
        <taxon>Agaricomycetes</taxon>
        <taxon>Polyporales</taxon>
        <taxon>Adustoporiaceae</taxon>
        <taxon>Rhodonia</taxon>
    </lineage>
</organism>
<feature type="transmembrane region" description="Helical" evidence="1">
    <location>
        <begin position="15"/>
        <end position="33"/>
    </location>
</feature>
<sequence length="239" mass="27370">MVYPTPPQPFTNRQLNNTIGLYGVSCAQILYYYRHYPKDRRGLKLFVCRVFSTLHFSAHYRSALLGRVLDTSGTITHTLTEFRNHYKCQWVFNVTYHANPISIKSTPAVFMIDVFLTVSMPFNNLQRINQSYLLRDPPFSSHKVNSNIIEPKSYRFIETITMLFASITGAAQLFIAEITDIYIAVSLSLLSHGMKTGLPSSNNLIMRLILYTFNRGIVTALVWMIFHFAGSKYTNPYAA</sequence>
<feature type="transmembrane region" description="Helical" evidence="1">
    <location>
        <begin position="162"/>
        <end position="184"/>
    </location>
</feature>
<keyword evidence="4" id="KW-1185">Reference proteome</keyword>
<name>A0A1X6NBR9_9APHY</name>
<proteinExistence type="predicted"/>
<dbReference type="Proteomes" id="UP000194127">
    <property type="component" value="Unassembled WGS sequence"/>
</dbReference>
<evidence type="ECO:0000313" key="3">
    <source>
        <dbReference type="EMBL" id="OSX65952.1"/>
    </source>
</evidence>